<feature type="non-terminal residue" evidence="1">
    <location>
        <position position="1"/>
    </location>
</feature>
<dbReference type="AlphaFoldDB" id="A0A382I6P7"/>
<reference evidence="1" key="1">
    <citation type="submission" date="2018-05" db="EMBL/GenBank/DDBJ databases">
        <authorList>
            <person name="Lanie J.A."/>
            <person name="Ng W.-L."/>
            <person name="Kazmierczak K.M."/>
            <person name="Andrzejewski T.M."/>
            <person name="Davidsen T.M."/>
            <person name="Wayne K.J."/>
            <person name="Tettelin H."/>
            <person name="Glass J.I."/>
            <person name="Rusch D."/>
            <person name="Podicherti R."/>
            <person name="Tsui H.-C.T."/>
            <person name="Winkler M.E."/>
        </authorList>
    </citation>
    <scope>NUCLEOTIDE SEQUENCE</scope>
</reference>
<accession>A0A382I6P7</accession>
<evidence type="ECO:0000313" key="1">
    <source>
        <dbReference type="EMBL" id="SVB94361.1"/>
    </source>
</evidence>
<organism evidence="1">
    <name type="scientific">marine metagenome</name>
    <dbReference type="NCBI Taxonomy" id="408172"/>
    <lineage>
        <taxon>unclassified sequences</taxon>
        <taxon>metagenomes</taxon>
        <taxon>ecological metagenomes</taxon>
    </lineage>
</organism>
<dbReference type="EMBL" id="UINC01065078">
    <property type="protein sequence ID" value="SVB94361.1"/>
    <property type="molecule type" value="Genomic_DNA"/>
</dbReference>
<proteinExistence type="predicted"/>
<gene>
    <name evidence="1" type="ORF">METZ01_LOCUS247215</name>
</gene>
<sequence length="28" mass="2958">ILVFFVSTSGESGFCRQNGIGQSVLLQA</sequence>
<name>A0A382I6P7_9ZZZZ</name>
<protein>
    <submittedName>
        <fullName evidence="1">Uncharacterized protein</fullName>
    </submittedName>
</protein>